<reference evidence="5 6" key="1">
    <citation type="submission" date="2018-05" db="EMBL/GenBank/DDBJ databases">
        <authorList>
            <person name="Goeker M."/>
            <person name="Huntemann M."/>
            <person name="Clum A."/>
            <person name="Pillay M."/>
            <person name="Palaniappan K."/>
            <person name="Varghese N."/>
            <person name="Mikhailova N."/>
            <person name="Stamatis D."/>
            <person name="Reddy T."/>
            <person name="Daum C."/>
            <person name="Shapiro N."/>
            <person name="Ivanova N."/>
            <person name="Kyrpides N."/>
            <person name="Woyke T."/>
        </authorList>
    </citation>
    <scope>NUCLEOTIDE SEQUENCE [LARGE SCALE GENOMIC DNA]</scope>
    <source>
        <strain evidence="5 6">DSM 26524</strain>
    </source>
</reference>
<evidence type="ECO:0000256" key="2">
    <source>
        <dbReference type="ARBA" id="ARBA00023125"/>
    </source>
</evidence>
<dbReference type="InterPro" id="IPR036390">
    <property type="entry name" value="WH_DNA-bd_sf"/>
</dbReference>
<dbReference type="InterPro" id="IPR000835">
    <property type="entry name" value="HTH_MarR-typ"/>
</dbReference>
<dbReference type="EMBL" id="QGGY01000002">
    <property type="protein sequence ID" value="PWJ77964.1"/>
    <property type="molecule type" value="Genomic_DNA"/>
</dbReference>
<dbReference type="AlphaFoldDB" id="A0AB73T7T5"/>
<evidence type="ECO:0000256" key="3">
    <source>
        <dbReference type="ARBA" id="ARBA00023163"/>
    </source>
</evidence>
<dbReference type="GO" id="GO:0003677">
    <property type="term" value="F:DNA binding"/>
    <property type="evidence" value="ECO:0007669"/>
    <property type="project" value="UniProtKB-KW"/>
</dbReference>
<sequence length="147" mass="17453">MMLMKIYHLYFSKVFRYITDLGVHPGQIPLIRLLGKEEGLSQREISQKLHIKPPTVTVSLRRMENSGLIKRLPDERDQRVSHNYLTEKGMEMYHMTHELADELEQYTFKGFTESEKCLMRRLFAQMIENLDDMSILEKKQGTDKEEM</sequence>
<dbReference type="SMART" id="SM00347">
    <property type="entry name" value="HTH_MARR"/>
    <property type="match status" value="1"/>
</dbReference>
<dbReference type="InterPro" id="IPR036388">
    <property type="entry name" value="WH-like_DNA-bd_sf"/>
</dbReference>
<keyword evidence="6" id="KW-1185">Reference proteome</keyword>
<name>A0AB73T7T5_9FIRM</name>
<accession>A0AB73T7T5</accession>
<proteinExistence type="predicted"/>
<dbReference type="Proteomes" id="UP000245412">
    <property type="component" value="Unassembled WGS sequence"/>
</dbReference>
<dbReference type="PANTHER" id="PTHR42756">
    <property type="entry name" value="TRANSCRIPTIONAL REGULATOR, MARR"/>
    <property type="match status" value="1"/>
</dbReference>
<dbReference type="GO" id="GO:0003700">
    <property type="term" value="F:DNA-binding transcription factor activity"/>
    <property type="evidence" value="ECO:0007669"/>
    <property type="project" value="InterPro"/>
</dbReference>
<keyword evidence="2" id="KW-0238">DNA-binding</keyword>
<dbReference type="SUPFAM" id="SSF46785">
    <property type="entry name" value="Winged helix' DNA-binding domain"/>
    <property type="match status" value="1"/>
</dbReference>
<evidence type="ECO:0000259" key="4">
    <source>
        <dbReference type="PROSITE" id="PS50995"/>
    </source>
</evidence>
<dbReference type="Pfam" id="PF01047">
    <property type="entry name" value="MarR"/>
    <property type="match status" value="1"/>
</dbReference>
<keyword evidence="3" id="KW-0804">Transcription</keyword>
<dbReference type="PROSITE" id="PS50995">
    <property type="entry name" value="HTH_MARR_2"/>
    <property type="match status" value="1"/>
</dbReference>
<gene>
    <name evidence="5" type="ORF">C7383_10297</name>
</gene>
<comment type="caution">
    <text evidence="5">The sequence shown here is derived from an EMBL/GenBank/DDBJ whole genome shotgun (WGS) entry which is preliminary data.</text>
</comment>
<protein>
    <submittedName>
        <fullName evidence="5">MarR family transcriptional regulator</fullName>
    </submittedName>
</protein>
<feature type="domain" description="HTH marR-type" evidence="4">
    <location>
        <begin position="1"/>
        <end position="128"/>
    </location>
</feature>
<dbReference type="Gene3D" id="1.10.10.10">
    <property type="entry name" value="Winged helix-like DNA-binding domain superfamily/Winged helix DNA-binding domain"/>
    <property type="match status" value="1"/>
</dbReference>
<organism evidence="5 6">
    <name type="scientific">Murimonas intestini</name>
    <dbReference type="NCBI Taxonomy" id="1337051"/>
    <lineage>
        <taxon>Bacteria</taxon>
        <taxon>Bacillati</taxon>
        <taxon>Bacillota</taxon>
        <taxon>Clostridia</taxon>
        <taxon>Lachnospirales</taxon>
        <taxon>Lachnospiraceae</taxon>
        <taxon>Murimonas</taxon>
    </lineage>
</organism>
<evidence type="ECO:0000256" key="1">
    <source>
        <dbReference type="ARBA" id="ARBA00023015"/>
    </source>
</evidence>
<evidence type="ECO:0000313" key="5">
    <source>
        <dbReference type="EMBL" id="PWJ77964.1"/>
    </source>
</evidence>
<dbReference type="PANTHER" id="PTHR42756:SF1">
    <property type="entry name" value="TRANSCRIPTIONAL REPRESSOR OF EMRAB OPERON"/>
    <property type="match status" value="1"/>
</dbReference>
<dbReference type="PRINTS" id="PR00598">
    <property type="entry name" value="HTHMARR"/>
</dbReference>
<keyword evidence="1" id="KW-0805">Transcription regulation</keyword>
<evidence type="ECO:0000313" key="6">
    <source>
        <dbReference type="Proteomes" id="UP000245412"/>
    </source>
</evidence>